<dbReference type="AlphaFoldDB" id="A0A6M2DWD0"/>
<accession>A0A6M2DWD0</accession>
<name>A0A6M2DWD0_XENCH</name>
<feature type="transmembrane region" description="Helical" evidence="1">
    <location>
        <begin position="48"/>
        <end position="70"/>
    </location>
</feature>
<evidence type="ECO:0000313" key="2">
    <source>
        <dbReference type="EMBL" id="NOV50659.1"/>
    </source>
</evidence>
<keyword evidence="1" id="KW-0812">Transmembrane</keyword>
<feature type="transmembrane region" description="Helical" evidence="1">
    <location>
        <begin position="12"/>
        <end position="28"/>
    </location>
</feature>
<dbReference type="EMBL" id="GIIL01006933">
    <property type="protein sequence ID" value="NOV50659.1"/>
    <property type="molecule type" value="Transcribed_RNA"/>
</dbReference>
<organism evidence="2">
    <name type="scientific">Xenopsylla cheopis</name>
    <name type="common">Oriental rat flea</name>
    <name type="synonym">Pulex cheopis</name>
    <dbReference type="NCBI Taxonomy" id="163159"/>
    <lineage>
        <taxon>Eukaryota</taxon>
        <taxon>Metazoa</taxon>
        <taxon>Ecdysozoa</taxon>
        <taxon>Arthropoda</taxon>
        <taxon>Hexapoda</taxon>
        <taxon>Insecta</taxon>
        <taxon>Pterygota</taxon>
        <taxon>Neoptera</taxon>
        <taxon>Endopterygota</taxon>
        <taxon>Siphonaptera</taxon>
        <taxon>Pulicidae</taxon>
        <taxon>Xenopsyllinae</taxon>
        <taxon>Xenopsylla</taxon>
    </lineage>
</organism>
<keyword evidence="1" id="KW-0472">Membrane</keyword>
<reference evidence="2" key="1">
    <citation type="submission" date="2020-03" db="EMBL/GenBank/DDBJ databases">
        <title>Transcriptomic Profiling of the Digestive Tract of the Rat Flea, Xenopsylla cheopis, Following Blood Feeding and Infection with Yersinia pestis.</title>
        <authorList>
            <person name="Bland D.M."/>
            <person name="Martens C.A."/>
            <person name="Virtaneva K."/>
            <person name="Kanakabandi K."/>
            <person name="Long D."/>
            <person name="Rosenke R."/>
            <person name="Saturday G.A."/>
            <person name="Hoyt F.H."/>
            <person name="Bruno D.P."/>
            <person name="Ribeiro J.M.C."/>
            <person name="Hinnebusch J."/>
        </authorList>
    </citation>
    <scope>NUCLEOTIDE SEQUENCE</scope>
</reference>
<protein>
    <submittedName>
        <fullName evidence="2">Putative product</fullName>
    </submittedName>
</protein>
<proteinExistence type="predicted"/>
<keyword evidence="1" id="KW-1133">Transmembrane helix</keyword>
<sequence>MLLLPVISLGEVAEILVIYLFCCFFWLLKSGVACPADCCRLMIGPTVAFSISFSLFSLVFMFVLEIRLIIM</sequence>
<evidence type="ECO:0000256" key="1">
    <source>
        <dbReference type="SAM" id="Phobius"/>
    </source>
</evidence>